<evidence type="ECO:0000256" key="5">
    <source>
        <dbReference type="ARBA" id="ARBA00022989"/>
    </source>
</evidence>
<dbReference type="GO" id="GO:0016020">
    <property type="term" value="C:membrane"/>
    <property type="evidence" value="ECO:0007669"/>
    <property type="project" value="UniProtKB-SubCell"/>
</dbReference>
<dbReference type="PANTHER" id="PTHR36838:SF3">
    <property type="entry name" value="TRANSPORTER AUXIN EFFLUX CARRIER EC FAMILY"/>
    <property type="match status" value="1"/>
</dbReference>
<keyword evidence="5 7" id="KW-1133">Transmembrane helix</keyword>
<feature type="transmembrane region" description="Helical" evidence="7">
    <location>
        <begin position="58"/>
        <end position="78"/>
    </location>
</feature>
<feature type="transmembrane region" description="Helical" evidence="7">
    <location>
        <begin position="218"/>
        <end position="240"/>
    </location>
</feature>
<keyword evidence="6 7" id="KW-0472">Membrane</keyword>
<feature type="transmembrane region" description="Helical" evidence="7">
    <location>
        <begin position="246"/>
        <end position="269"/>
    </location>
</feature>
<evidence type="ECO:0000256" key="3">
    <source>
        <dbReference type="ARBA" id="ARBA00022475"/>
    </source>
</evidence>
<reference evidence="8" key="1">
    <citation type="submission" date="2021-06" db="EMBL/GenBank/DDBJ databases">
        <title>Elioraea tepida, sp. nov., a moderately thermophilic aerobic anoxygenic phototrophic bacterium isolated from an alkaline siliceous hot spring mat community in Yellowstone National Park, WY, USA.</title>
        <authorList>
            <person name="Saini M.K."/>
            <person name="Yoshida S."/>
            <person name="Sebastian A."/>
            <person name="Hirose S."/>
            <person name="Hara E."/>
            <person name="Tamaki H."/>
            <person name="Soulier N.T."/>
            <person name="Albert I."/>
            <person name="Hanada S."/>
            <person name="Bryant D.A."/>
            <person name="Tank M."/>
        </authorList>
    </citation>
    <scope>NUCLEOTIDE SEQUENCE</scope>
    <source>
        <strain evidence="8">MS-P2</strain>
    </source>
</reference>
<feature type="transmembrane region" description="Helical" evidence="7">
    <location>
        <begin position="153"/>
        <end position="172"/>
    </location>
</feature>
<dbReference type="InterPro" id="IPR004776">
    <property type="entry name" value="Mem_transp_PIN-like"/>
</dbReference>
<feature type="transmembrane region" description="Helical" evidence="7">
    <location>
        <begin position="6"/>
        <end position="25"/>
    </location>
</feature>
<comment type="subcellular location">
    <subcellularLocation>
        <location evidence="1">Membrane</location>
        <topology evidence="1">Multi-pass membrane protein</topology>
    </subcellularLocation>
</comment>
<dbReference type="EMBL" id="CP076448">
    <property type="protein sequence ID" value="QXM25580.1"/>
    <property type="molecule type" value="Genomic_DNA"/>
</dbReference>
<evidence type="ECO:0000256" key="7">
    <source>
        <dbReference type="SAM" id="Phobius"/>
    </source>
</evidence>
<feature type="transmembrane region" description="Helical" evidence="7">
    <location>
        <begin position="90"/>
        <end position="113"/>
    </location>
</feature>
<proteinExistence type="predicted"/>
<feature type="transmembrane region" description="Helical" evidence="7">
    <location>
        <begin position="119"/>
        <end position="141"/>
    </location>
</feature>
<keyword evidence="2" id="KW-0813">Transport</keyword>
<organism evidence="8 9">
    <name type="scientific">Elioraea tepida</name>
    <dbReference type="NCBI Taxonomy" id="2843330"/>
    <lineage>
        <taxon>Bacteria</taxon>
        <taxon>Pseudomonadati</taxon>
        <taxon>Pseudomonadota</taxon>
        <taxon>Alphaproteobacteria</taxon>
        <taxon>Acetobacterales</taxon>
        <taxon>Elioraeaceae</taxon>
        <taxon>Elioraea</taxon>
    </lineage>
</organism>
<keyword evidence="9" id="KW-1185">Reference proteome</keyword>
<dbReference type="Proteomes" id="UP000694001">
    <property type="component" value="Chromosome"/>
</dbReference>
<evidence type="ECO:0000313" key="8">
    <source>
        <dbReference type="EMBL" id="QXM25580.1"/>
    </source>
</evidence>
<name>A0A975U3A6_9PROT</name>
<feature type="transmembrane region" description="Helical" evidence="7">
    <location>
        <begin position="276"/>
        <end position="297"/>
    </location>
</feature>
<dbReference type="GO" id="GO:0055085">
    <property type="term" value="P:transmembrane transport"/>
    <property type="evidence" value="ECO:0007669"/>
    <property type="project" value="InterPro"/>
</dbReference>
<dbReference type="KEGG" id="elio:KO353_05040"/>
<dbReference type="Pfam" id="PF03547">
    <property type="entry name" value="Mem_trans"/>
    <property type="match status" value="1"/>
</dbReference>
<accession>A0A975U3A6</accession>
<feature type="transmembrane region" description="Helical" evidence="7">
    <location>
        <begin position="32"/>
        <end position="52"/>
    </location>
</feature>
<dbReference type="RefSeq" id="WP_218286636.1">
    <property type="nucleotide sequence ID" value="NZ_CP076448.1"/>
</dbReference>
<dbReference type="AlphaFoldDB" id="A0A975U3A6"/>
<keyword evidence="4 7" id="KW-0812">Transmembrane</keyword>
<evidence type="ECO:0000256" key="4">
    <source>
        <dbReference type="ARBA" id="ARBA00022692"/>
    </source>
</evidence>
<evidence type="ECO:0000256" key="6">
    <source>
        <dbReference type="ARBA" id="ARBA00023136"/>
    </source>
</evidence>
<gene>
    <name evidence="8" type="ORF">KO353_05040</name>
</gene>
<keyword evidence="3" id="KW-1003">Cell membrane</keyword>
<evidence type="ECO:0000256" key="2">
    <source>
        <dbReference type="ARBA" id="ARBA00022448"/>
    </source>
</evidence>
<sequence length="299" mass="29393">MIPLPILLPFFALILLGWLLGRGPLAAPQAQAGLRAFVLYAALPAFVFRFVVEAERPPPAALLAPLAYVLASAVAGGASAMGARRGLRRMAFMAAISANLGYIGLPAIAVSPLGADPAAVGAAIALLVLDVLGTLNLGMVLMARGGLGAGLGALVRAPIAWAMLAGLGLRGFGLALPEPAARLAAMLSGGAVPGALVSLGAVLAAGGAGLSFRPLAGVAAAVPAKLVLQPAAYVGAAMLLDLPRGAVVAGAMMAACPVSLGFFLVAAAGGQDSRTAAALCLWSTVAAAPSFALWNALLG</sequence>
<evidence type="ECO:0000256" key="1">
    <source>
        <dbReference type="ARBA" id="ARBA00004141"/>
    </source>
</evidence>
<feature type="transmembrane region" description="Helical" evidence="7">
    <location>
        <begin position="184"/>
        <end position="206"/>
    </location>
</feature>
<protein>
    <submittedName>
        <fullName evidence="8">AEC family transporter</fullName>
    </submittedName>
</protein>
<evidence type="ECO:0000313" key="9">
    <source>
        <dbReference type="Proteomes" id="UP000694001"/>
    </source>
</evidence>
<dbReference type="PANTHER" id="PTHR36838">
    <property type="entry name" value="AUXIN EFFLUX CARRIER FAMILY PROTEIN"/>
    <property type="match status" value="1"/>
</dbReference>